<feature type="region of interest" description="Disordered" evidence="1">
    <location>
        <begin position="122"/>
        <end position="154"/>
    </location>
</feature>
<keyword evidence="3" id="KW-1185">Reference proteome</keyword>
<evidence type="ECO:0000313" key="2">
    <source>
        <dbReference type="EMBL" id="KAK5780024.1"/>
    </source>
</evidence>
<feature type="compositionally biased region" description="Low complexity" evidence="1">
    <location>
        <begin position="122"/>
        <end position="132"/>
    </location>
</feature>
<dbReference type="EMBL" id="JAWIZZ010000045">
    <property type="protein sequence ID" value="KAK5780024.1"/>
    <property type="molecule type" value="Genomic_DNA"/>
</dbReference>
<gene>
    <name evidence="2" type="ORF">RI543_002564</name>
</gene>
<reference evidence="3" key="1">
    <citation type="submission" date="2023-07" db="EMBL/GenBank/DDBJ databases">
        <title>A draft genome of Kazachstania heterogenica Y-27499.</title>
        <authorList>
            <person name="Donic C."/>
            <person name="Kralova J.S."/>
            <person name="Fidel L."/>
            <person name="Ben-Dor S."/>
            <person name="Jung S."/>
        </authorList>
    </citation>
    <scope>NUCLEOTIDE SEQUENCE [LARGE SCALE GENOMIC DNA]</scope>
    <source>
        <strain evidence="3">Y27499</strain>
    </source>
</reference>
<feature type="compositionally biased region" description="Basic and acidic residues" evidence="1">
    <location>
        <begin position="133"/>
        <end position="146"/>
    </location>
</feature>
<dbReference type="AlphaFoldDB" id="A0AAN7WKE8"/>
<sequence>MQQDQTKTQILITDIPKDKFTQKWPKTIETLLFETKFPELRSKLQYFTPLPFLQRIVIIFDDSTSASKTYDFLKDGKCVDKPMKLFLTESLLIGSNPRARSFDDSMNDNFTSYDKTTNPFSHINSIKSNANKNIDKESQENSKEKPILSLETNPLKTGVTTGSLSLGSPSLSPNNSLLESPTLVKFSKDDKLHYYREPLPKMNSNSNSKYSINETINIVSAANADIDGEQLDDNDKTLSSINTPPKSPTITINPVFP</sequence>
<feature type="compositionally biased region" description="Polar residues" evidence="1">
    <location>
        <begin position="237"/>
        <end position="257"/>
    </location>
</feature>
<evidence type="ECO:0000256" key="1">
    <source>
        <dbReference type="SAM" id="MobiDB-lite"/>
    </source>
</evidence>
<accession>A0AAN7WKE8</accession>
<protein>
    <submittedName>
        <fullName evidence="2">Uncharacterized protein</fullName>
    </submittedName>
</protein>
<dbReference type="Proteomes" id="UP001306508">
    <property type="component" value="Unassembled WGS sequence"/>
</dbReference>
<feature type="region of interest" description="Disordered" evidence="1">
    <location>
        <begin position="229"/>
        <end position="257"/>
    </location>
</feature>
<organism evidence="2 3">
    <name type="scientific">Arxiozyma heterogenica</name>
    <dbReference type="NCBI Taxonomy" id="278026"/>
    <lineage>
        <taxon>Eukaryota</taxon>
        <taxon>Fungi</taxon>
        <taxon>Dikarya</taxon>
        <taxon>Ascomycota</taxon>
        <taxon>Saccharomycotina</taxon>
        <taxon>Saccharomycetes</taxon>
        <taxon>Saccharomycetales</taxon>
        <taxon>Saccharomycetaceae</taxon>
        <taxon>Arxiozyma</taxon>
    </lineage>
</organism>
<comment type="caution">
    <text evidence="2">The sequence shown here is derived from an EMBL/GenBank/DDBJ whole genome shotgun (WGS) entry which is preliminary data.</text>
</comment>
<evidence type="ECO:0000313" key="3">
    <source>
        <dbReference type="Proteomes" id="UP001306508"/>
    </source>
</evidence>
<proteinExistence type="predicted"/>
<name>A0AAN7WKE8_9SACH</name>